<gene>
    <name evidence="1" type="ORF">FN846DRAFT_966147</name>
</gene>
<proteinExistence type="predicted"/>
<accession>A0A5J5ELY6</accession>
<reference evidence="1 2" key="1">
    <citation type="submission" date="2019-09" db="EMBL/GenBank/DDBJ databases">
        <title>Draft genome of the ectomycorrhizal ascomycete Sphaerosporella brunnea.</title>
        <authorList>
            <consortium name="DOE Joint Genome Institute"/>
            <person name="Benucci G.M."/>
            <person name="Marozzi G."/>
            <person name="Antonielli L."/>
            <person name="Sanchez S."/>
            <person name="Marco P."/>
            <person name="Wang X."/>
            <person name="Falini L.B."/>
            <person name="Barry K."/>
            <person name="Haridas S."/>
            <person name="Lipzen A."/>
            <person name="Labutti K."/>
            <person name="Grigoriev I.V."/>
            <person name="Murat C."/>
            <person name="Martin F."/>
            <person name="Albertini E."/>
            <person name="Donnini D."/>
            <person name="Bonito G."/>
        </authorList>
    </citation>
    <scope>NUCLEOTIDE SEQUENCE [LARGE SCALE GENOMIC DNA]</scope>
    <source>
        <strain evidence="1 2">Sb_GMNB300</strain>
    </source>
</reference>
<evidence type="ECO:0000313" key="2">
    <source>
        <dbReference type="Proteomes" id="UP000326924"/>
    </source>
</evidence>
<dbReference type="AlphaFoldDB" id="A0A5J5ELY6"/>
<name>A0A5J5ELY6_9PEZI</name>
<organism evidence="1 2">
    <name type="scientific">Sphaerosporella brunnea</name>
    <dbReference type="NCBI Taxonomy" id="1250544"/>
    <lineage>
        <taxon>Eukaryota</taxon>
        <taxon>Fungi</taxon>
        <taxon>Dikarya</taxon>
        <taxon>Ascomycota</taxon>
        <taxon>Pezizomycotina</taxon>
        <taxon>Pezizomycetes</taxon>
        <taxon>Pezizales</taxon>
        <taxon>Pyronemataceae</taxon>
        <taxon>Sphaerosporella</taxon>
    </lineage>
</organism>
<evidence type="ECO:0000313" key="1">
    <source>
        <dbReference type="EMBL" id="KAA8896154.1"/>
    </source>
</evidence>
<dbReference type="Proteomes" id="UP000326924">
    <property type="component" value="Unassembled WGS sequence"/>
</dbReference>
<comment type="caution">
    <text evidence="1">The sequence shown here is derived from an EMBL/GenBank/DDBJ whole genome shotgun (WGS) entry which is preliminary data.</text>
</comment>
<sequence>MSEFVGCFSLLFFCGYESFFVQDFCFEFFCGLPQQLMHPTSPLIASHSAPVAFTYGFLSAQTPPKVNAHCSVSFVVGRLVGG</sequence>
<dbReference type="EMBL" id="VXIS01000225">
    <property type="protein sequence ID" value="KAA8896154.1"/>
    <property type="molecule type" value="Genomic_DNA"/>
</dbReference>
<keyword evidence="2" id="KW-1185">Reference proteome</keyword>
<protein>
    <submittedName>
        <fullName evidence="1">Uncharacterized protein</fullName>
    </submittedName>
</protein>
<dbReference type="InParanoid" id="A0A5J5ELY6"/>